<feature type="region of interest" description="Disordered" evidence="1">
    <location>
        <begin position="149"/>
        <end position="172"/>
    </location>
</feature>
<dbReference type="EMBL" id="LXFE01000132">
    <property type="protein sequence ID" value="OLL26941.1"/>
    <property type="molecule type" value="Genomic_DNA"/>
</dbReference>
<evidence type="ECO:0000313" key="2">
    <source>
        <dbReference type="EMBL" id="OLL26941.1"/>
    </source>
</evidence>
<evidence type="ECO:0000256" key="1">
    <source>
        <dbReference type="SAM" id="MobiDB-lite"/>
    </source>
</evidence>
<organism evidence="2 3">
    <name type="scientific">Neolecta irregularis (strain DAH-3)</name>
    <dbReference type="NCBI Taxonomy" id="1198029"/>
    <lineage>
        <taxon>Eukaryota</taxon>
        <taxon>Fungi</taxon>
        <taxon>Dikarya</taxon>
        <taxon>Ascomycota</taxon>
        <taxon>Taphrinomycotina</taxon>
        <taxon>Neolectales</taxon>
        <taxon>Neolectaceae</taxon>
        <taxon>Neolecta</taxon>
    </lineage>
</organism>
<proteinExistence type="predicted"/>
<comment type="caution">
    <text evidence="2">The sequence shown here is derived from an EMBL/GenBank/DDBJ whole genome shotgun (WGS) entry which is preliminary data.</text>
</comment>
<dbReference type="AlphaFoldDB" id="A0A1U7LWQ6"/>
<protein>
    <submittedName>
        <fullName evidence="2">Uncharacterized protein</fullName>
    </submittedName>
</protein>
<reference evidence="2 3" key="1">
    <citation type="submission" date="2016-04" db="EMBL/GenBank/DDBJ databases">
        <title>Evolutionary innovation and constraint leading to complex multicellularity in the Ascomycota.</title>
        <authorList>
            <person name="Cisse O."/>
            <person name="Nguyen A."/>
            <person name="Hewitt D.A."/>
            <person name="Jedd G."/>
            <person name="Stajich J.E."/>
        </authorList>
    </citation>
    <scope>NUCLEOTIDE SEQUENCE [LARGE SCALE GENOMIC DNA]</scope>
    <source>
        <strain evidence="2 3">DAH-3</strain>
    </source>
</reference>
<keyword evidence="3" id="KW-1185">Reference proteome</keyword>
<dbReference type="Proteomes" id="UP000186594">
    <property type="component" value="Unassembled WGS sequence"/>
</dbReference>
<accession>A0A1U7LWQ6</accession>
<sequence>MNSPHLSVEDDESLTSSVLTFCRAGMPISIVDVSPTSRNSPLFRLWPKKHTEAEPSLRLKEDLLDDTDFKDIPQVWNDSNLPAHQKAHLNQFYHEYFARADALRSYEAQIRQLTSLVTQQRQSISDLEFALSKTHYEPAKESASLFEVDLSPNPSLQGTSRSRSTDSGFDEEELMEQLRRLRTENSSLRQSVEEVLTCIGP</sequence>
<evidence type="ECO:0000313" key="3">
    <source>
        <dbReference type="Proteomes" id="UP000186594"/>
    </source>
</evidence>
<name>A0A1U7LWQ6_NEOID</name>
<feature type="compositionally biased region" description="Polar residues" evidence="1">
    <location>
        <begin position="152"/>
        <end position="167"/>
    </location>
</feature>
<gene>
    <name evidence="2" type="ORF">NEOLI_000732</name>
</gene>